<feature type="region of interest" description="Disordered" evidence="1">
    <location>
        <begin position="185"/>
        <end position="231"/>
    </location>
</feature>
<keyword evidence="3" id="KW-1185">Reference proteome</keyword>
<dbReference type="OrthoDB" id="6060890at2759"/>
<dbReference type="AlphaFoldDB" id="A0A7R9GAL6"/>
<feature type="region of interest" description="Disordered" evidence="1">
    <location>
        <begin position="137"/>
        <end position="169"/>
    </location>
</feature>
<gene>
    <name evidence="2" type="ORF">NMOB1V02_LOCUS3208</name>
</gene>
<organism evidence="2">
    <name type="scientific">Notodromas monacha</name>
    <dbReference type="NCBI Taxonomy" id="399045"/>
    <lineage>
        <taxon>Eukaryota</taxon>
        <taxon>Metazoa</taxon>
        <taxon>Ecdysozoa</taxon>
        <taxon>Arthropoda</taxon>
        <taxon>Crustacea</taxon>
        <taxon>Oligostraca</taxon>
        <taxon>Ostracoda</taxon>
        <taxon>Podocopa</taxon>
        <taxon>Podocopida</taxon>
        <taxon>Cypridocopina</taxon>
        <taxon>Cypridoidea</taxon>
        <taxon>Cyprididae</taxon>
        <taxon>Notodromas</taxon>
    </lineage>
</organism>
<accession>A0A7R9GAL6</accession>
<feature type="compositionally biased region" description="Low complexity" evidence="1">
    <location>
        <begin position="221"/>
        <end position="231"/>
    </location>
</feature>
<dbReference type="Proteomes" id="UP000678499">
    <property type="component" value="Unassembled WGS sequence"/>
</dbReference>
<feature type="region of interest" description="Disordered" evidence="1">
    <location>
        <begin position="35"/>
        <end position="62"/>
    </location>
</feature>
<evidence type="ECO:0000313" key="2">
    <source>
        <dbReference type="EMBL" id="CAD7275412.1"/>
    </source>
</evidence>
<dbReference type="EMBL" id="CAJPEX010000414">
    <property type="protein sequence ID" value="CAG0915564.1"/>
    <property type="molecule type" value="Genomic_DNA"/>
</dbReference>
<protein>
    <submittedName>
        <fullName evidence="2">Uncharacterized protein</fullName>
    </submittedName>
</protein>
<reference evidence="2" key="1">
    <citation type="submission" date="2020-11" db="EMBL/GenBank/DDBJ databases">
        <authorList>
            <person name="Tran Van P."/>
        </authorList>
    </citation>
    <scope>NUCLEOTIDE SEQUENCE</scope>
</reference>
<feature type="compositionally biased region" description="Polar residues" evidence="1">
    <location>
        <begin position="39"/>
        <end position="62"/>
    </location>
</feature>
<evidence type="ECO:0000313" key="3">
    <source>
        <dbReference type="Proteomes" id="UP000678499"/>
    </source>
</evidence>
<sequence>MSLLYMKSFRESEGSRRTTKTGGFGSSLFSKKFSSSSLGQNPHAQAQMAASGSAILQQQQQLTTRCDSPPGFFDEECPHHAVSRAELRARTFTPRARSPQFHSCCVVGRTSAQLKPQSSLVTASANKIRFLAAASLRRRRDDDDDDDDNDGGYRGGGGGGGGSAGFKDLRHACDDDERATMLQMYNNQKHKEKSGSKSVTFRKTDGRSGARSHNRHHAQQHHQQQQNASVAASTVAGAAVAAAATGSLVVGRRLLCADPAAGGTLSRQQSLQGNPGIKIGPLTVRDVESVAGLKGVESLASLTRDCFIIPAEKIGRFLPIGMMN</sequence>
<evidence type="ECO:0000256" key="1">
    <source>
        <dbReference type="SAM" id="MobiDB-lite"/>
    </source>
</evidence>
<proteinExistence type="predicted"/>
<name>A0A7R9GAL6_9CRUS</name>
<feature type="compositionally biased region" description="Basic residues" evidence="1">
    <location>
        <begin position="210"/>
        <end position="220"/>
    </location>
</feature>
<dbReference type="EMBL" id="OA882451">
    <property type="protein sequence ID" value="CAD7275412.1"/>
    <property type="molecule type" value="Genomic_DNA"/>
</dbReference>
<feature type="compositionally biased region" description="Gly residues" evidence="1">
    <location>
        <begin position="152"/>
        <end position="164"/>
    </location>
</feature>